<dbReference type="EMBL" id="FTOP01000008">
    <property type="protein sequence ID" value="SIS93482.1"/>
    <property type="molecule type" value="Genomic_DNA"/>
</dbReference>
<keyword evidence="2" id="KW-1185">Reference proteome</keyword>
<sequence>MFDPKAFPVGVIGNKFVFKANPQNVLAGIESYRGTSNHFEKLKKLGANMEKEGNPVLFMVEFNF</sequence>
<accession>A0A1N7N547</accession>
<organism evidence="1 2">
    <name type="scientific">Belliella pelovolcani</name>
    <dbReference type="NCBI Taxonomy" id="529505"/>
    <lineage>
        <taxon>Bacteria</taxon>
        <taxon>Pseudomonadati</taxon>
        <taxon>Bacteroidota</taxon>
        <taxon>Cytophagia</taxon>
        <taxon>Cytophagales</taxon>
        <taxon>Cyclobacteriaceae</taxon>
        <taxon>Belliella</taxon>
    </lineage>
</organism>
<reference evidence="2" key="1">
    <citation type="submission" date="2017-01" db="EMBL/GenBank/DDBJ databases">
        <authorList>
            <person name="Varghese N."/>
            <person name="Submissions S."/>
        </authorList>
    </citation>
    <scope>NUCLEOTIDE SEQUENCE [LARGE SCALE GENOMIC DNA]</scope>
    <source>
        <strain evidence="2">DSM 46698</strain>
    </source>
</reference>
<evidence type="ECO:0000313" key="1">
    <source>
        <dbReference type="EMBL" id="SIS93482.1"/>
    </source>
</evidence>
<dbReference type="OrthoDB" id="820429at2"/>
<protein>
    <submittedName>
        <fullName evidence="1">Uncharacterized protein</fullName>
    </submittedName>
</protein>
<dbReference type="Proteomes" id="UP000186026">
    <property type="component" value="Unassembled WGS sequence"/>
</dbReference>
<dbReference type="RefSeq" id="WP_076501360.1">
    <property type="nucleotide sequence ID" value="NZ_FTOP01000008.1"/>
</dbReference>
<dbReference type="AlphaFoldDB" id="A0A1N7N547"/>
<gene>
    <name evidence="1" type="ORF">SAMN05421761_108170</name>
</gene>
<name>A0A1N7N547_9BACT</name>
<evidence type="ECO:0000313" key="2">
    <source>
        <dbReference type="Proteomes" id="UP000186026"/>
    </source>
</evidence>
<dbReference type="STRING" id="529505.SAMN05421761_108170"/>
<proteinExistence type="predicted"/>